<proteinExistence type="predicted"/>
<organism evidence="1 2">
    <name type="scientific">Hohenbuehelia grisea</name>
    <dbReference type="NCBI Taxonomy" id="104357"/>
    <lineage>
        <taxon>Eukaryota</taxon>
        <taxon>Fungi</taxon>
        <taxon>Dikarya</taxon>
        <taxon>Basidiomycota</taxon>
        <taxon>Agaricomycotina</taxon>
        <taxon>Agaricomycetes</taxon>
        <taxon>Agaricomycetidae</taxon>
        <taxon>Agaricales</taxon>
        <taxon>Pleurotineae</taxon>
        <taxon>Pleurotaceae</taxon>
        <taxon>Hohenbuehelia</taxon>
    </lineage>
</organism>
<comment type="caution">
    <text evidence="1">The sequence shown here is derived from an EMBL/GenBank/DDBJ whole genome shotgun (WGS) entry which is preliminary data.</text>
</comment>
<keyword evidence="2" id="KW-1185">Reference proteome</keyword>
<sequence length="520" mass="58238">MNFLDGVSFSSSISTFVPSILAIKAMFIQDKPHRKRLCELTKDITRRLHEVETFFARHREALGDPEAMEFKDALKTLSSDLQSIQLCCEELSTLIPRARFSVLKRNLKNSIKRSSLDVELDRLERSVRVAHIRFIEFSSARVEHNVLVMQQENNERLAQWEALVSRMFLLNCNGDSQPFPLCVNTEPGAIELKFLERQALRLLDGIDHQKGLWADLLKSPGLAEDTHFVHLDEPRSATFHDSLLLSLRNLQGLGSQASWSSVYNLANEVGCLAINLHYLGLDRVARLVIRQAANIISSLGNSANSTVLMAMCLYWTSTISEDVPEALAAMTRSTQILQDLYEQNGGDSHFNHLVSSLCHYSYRLWCHGDAEKALDYSQQALILLRYHSISPDPDHPIVSWSASGEAAVIFSSERSFERPYAFAFLEFSVLREIAYAFALSGLYSEAWISGHDAINCLEAIGRVCLASTPKGYDGSLVGLRRGLATWTPVYRCPSFSTESVKEVRYAADSACTSSTVLTLC</sequence>
<accession>A0ABR3JB00</accession>
<evidence type="ECO:0008006" key="3">
    <source>
        <dbReference type="Google" id="ProtNLM"/>
    </source>
</evidence>
<dbReference type="Proteomes" id="UP001556367">
    <property type="component" value="Unassembled WGS sequence"/>
</dbReference>
<name>A0ABR3JB00_9AGAR</name>
<dbReference type="EMBL" id="JASNQZ010000010">
    <property type="protein sequence ID" value="KAL0952752.1"/>
    <property type="molecule type" value="Genomic_DNA"/>
</dbReference>
<reference evidence="2" key="1">
    <citation type="submission" date="2024-06" db="EMBL/GenBank/DDBJ databases">
        <title>Multi-omics analyses provide insights into the biosynthesis of the anticancer antibiotic pleurotin in Hohenbuehelia grisea.</title>
        <authorList>
            <person name="Weaver J.A."/>
            <person name="Alberti F."/>
        </authorList>
    </citation>
    <scope>NUCLEOTIDE SEQUENCE [LARGE SCALE GENOMIC DNA]</scope>
    <source>
        <strain evidence="2">T-177</strain>
    </source>
</reference>
<protein>
    <recommendedName>
        <fullName evidence="3">Fungal N-terminal domain-containing protein</fullName>
    </recommendedName>
</protein>
<evidence type="ECO:0000313" key="2">
    <source>
        <dbReference type="Proteomes" id="UP001556367"/>
    </source>
</evidence>
<gene>
    <name evidence="1" type="ORF">HGRIS_006981</name>
</gene>
<evidence type="ECO:0000313" key="1">
    <source>
        <dbReference type="EMBL" id="KAL0952752.1"/>
    </source>
</evidence>